<protein>
    <recommendedName>
        <fullName evidence="4 10">3-deoxy-D-manno-octulosonic acid transferase</fullName>
        <shortName evidence="10">Kdo transferase</shortName>
        <ecNumber evidence="3 10">2.4.99.12</ecNumber>
    </recommendedName>
    <alternativeName>
        <fullName evidence="6 10">Lipid IV(A) 3-deoxy-D-manno-octulosonic acid transferase</fullName>
    </alternativeName>
</protein>
<organism evidence="13 14">
    <name type="scientific">Roseisalinus antarcticus</name>
    <dbReference type="NCBI Taxonomy" id="254357"/>
    <lineage>
        <taxon>Bacteria</taxon>
        <taxon>Pseudomonadati</taxon>
        <taxon>Pseudomonadota</taxon>
        <taxon>Alphaproteobacteria</taxon>
        <taxon>Rhodobacterales</taxon>
        <taxon>Roseobacteraceae</taxon>
        <taxon>Roseisalinus</taxon>
    </lineage>
</organism>
<feature type="active site" description="Proton acceptor" evidence="8">
    <location>
        <position position="88"/>
    </location>
</feature>
<gene>
    <name evidence="13" type="primary">waaA_2</name>
    <name evidence="13" type="ORF">ROA7023_01935</name>
</gene>
<feature type="region of interest" description="Disordered" evidence="11">
    <location>
        <begin position="1"/>
        <end position="28"/>
    </location>
</feature>
<dbReference type="SUPFAM" id="SSF53756">
    <property type="entry name" value="UDP-Glycosyltransferase/glycogen phosphorylase"/>
    <property type="match status" value="1"/>
</dbReference>
<dbReference type="InterPro" id="IPR007507">
    <property type="entry name" value="Glycos_transf_N"/>
</dbReference>
<dbReference type="Gene3D" id="3.40.50.2000">
    <property type="entry name" value="Glycogen Phosphorylase B"/>
    <property type="match status" value="1"/>
</dbReference>
<feature type="site" description="Transition state stabilizer" evidence="9">
    <location>
        <position position="233"/>
    </location>
</feature>
<dbReference type="AlphaFoldDB" id="A0A1Y5SRD5"/>
<feature type="domain" description="3-deoxy-D-manno-octulosonic-acid transferase N-terminal" evidence="12">
    <location>
        <begin position="74"/>
        <end position="226"/>
    </location>
</feature>
<dbReference type="UniPathway" id="UPA00958"/>
<dbReference type="PANTHER" id="PTHR42755">
    <property type="entry name" value="3-DEOXY-MANNO-OCTULOSONATE CYTIDYLYLTRANSFERASE"/>
    <property type="match status" value="1"/>
</dbReference>
<evidence type="ECO:0000256" key="5">
    <source>
        <dbReference type="ARBA" id="ARBA00022679"/>
    </source>
</evidence>
<dbReference type="GO" id="GO:0005886">
    <property type="term" value="C:plasma membrane"/>
    <property type="evidence" value="ECO:0007669"/>
    <property type="project" value="UniProtKB-SubCell"/>
</dbReference>
<evidence type="ECO:0000256" key="7">
    <source>
        <dbReference type="ARBA" id="ARBA00049183"/>
    </source>
</evidence>
<dbReference type="Pfam" id="PF04413">
    <property type="entry name" value="Glycos_transf_N"/>
    <property type="match status" value="1"/>
</dbReference>
<evidence type="ECO:0000256" key="4">
    <source>
        <dbReference type="ARBA" id="ARBA00019077"/>
    </source>
</evidence>
<evidence type="ECO:0000256" key="11">
    <source>
        <dbReference type="SAM" id="MobiDB-lite"/>
    </source>
</evidence>
<evidence type="ECO:0000313" key="13">
    <source>
        <dbReference type="EMBL" id="SLN46677.1"/>
    </source>
</evidence>
<evidence type="ECO:0000313" key="14">
    <source>
        <dbReference type="Proteomes" id="UP000193900"/>
    </source>
</evidence>
<keyword evidence="13" id="KW-0328">Glycosyltransferase</keyword>
<comment type="function">
    <text evidence="1 10">Involved in lipopolysaccharide (LPS) biosynthesis. Catalyzes the transfer of 3-deoxy-D-manno-octulosonate (Kdo) residue(s) from CMP-Kdo to lipid IV(A), the tetraacyldisaccharide-1,4'-bisphosphate precursor of lipid A.</text>
</comment>
<dbReference type="GO" id="GO:0009244">
    <property type="term" value="P:lipopolysaccharide core region biosynthetic process"/>
    <property type="evidence" value="ECO:0007669"/>
    <property type="project" value="UniProtKB-UniRule"/>
</dbReference>
<keyword evidence="10" id="KW-0448">Lipopolysaccharide biosynthesis</keyword>
<dbReference type="Gene3D" id="3.40.50.11720">
    <property type="entry name" value="3-Deoxy-D-manno-octulosonic-acid transferase, N-terminal domain"/>
    <property type="match status" value="1"/>
</dbReference>
<proteinExistence type="inferred from homology"/>
<keyword evidence="5 10" id="KW-0808">Transferase</keyword>
<keyword evidence="10" id="KW-1003">Cell membrane</keyword>
<dbReference type="EC" id="2.4.99.12" evidence="3 10"/>
<comment type="pathway">
    <text evidence="2 10">Bacterial outer membrane biogenesis; LPS core biosynthesis.</text>
</comment>
<accession>A0A1Y5SRD5</accession>
<evidence type="ECO:0000256" key="10">
    <source>
        <dbReference type="RuleBase" id="RU365103"/>
    </source>
</evidence>
<dbReference type="Proteomes" id="UP000193900">
    <property type="component" value="Unassembled WGS sequence"/>
</dbReference>
<dbReference type="PANTHER" id="PTHR42755:SF1">
    <property type="entry name" value="3-DEOXY-D-MANNO-OCTULOSONIC ACID TRANSFERASE, MITOCHONDRIAL-RELATED"/>
    <property type="match status" value="1"/>
</dbReference>
<evidence type="ECO:0000259" key="12">
    <source>
        <dbReference type="Pfam" id="PF04413"/>
    </source>
</evidence>
<comment type="similarity">
    <text evidence="10">Belongs to the glycosyltransferase group 1 family.</text>
</comment>
<dbReference type="InterPro" id="IPR039901">
    <property type="entry name" value="Kdotransferase"/>
</dbReference>
<feature type="compositionally biased region" description="Basic and acidic residues" evidence="11">
    <location>
        <begin position="1"/>
        <end position="12"/>
    </location>
</feature>
<evidence type="ECO:0000256" key="2">
    <source>
        <dbReference type="ARBA" id="ARBA00004713"/>
    </source>
</evidence>
<evidence type="ECO:0000256" key="3">
    <source>
        <dbReference type="ARBA" id="ARBA00012621"/>
    </source>
</evidence>
<comment type="catalytic activity">
    <reaction evidence="7 10">
        <text>lipid IVA (E. coli) + CMP-3-deoxy-beta-D-manno-octulosonate = alpha-Kdo-(2-&gt;6)-lipid IVA (E. coli) + CMP + H(+)</text>
        <dbReference type="Rhea" id="RHEA:28066"/>
        <dbReference type="ChEBI" id="CHEBI:15378"/>
        <dbReference type="ChEBI" id="CHEBI:58603"/>
        <dbReference type="ChEBI" id="CHEBI:60364"/>
        <dbReference type="ChEBI" id="CHEBI:60377"/>
        <dbReference type="ChEBI" id="CHEBI:85987"/>
        <dbReference type="EC" id="2.4.99.12"/>
    </reaction>
</comment>
<dbReference type="EMBL" id="FWFZ01000008">
    <property type="protein sequence ID" value="SLN46677.1"/>
    <property type="molecule type" value="Genomic_DNA"/>
</dbReference>
<feature type="site" description="Transition state stabilizer" evidence="9">
    <location>
        <position position="155"/>
    </location>
</feature>
<keyword evidence="14" id="KW-1185">Reference proteome</keyword>
<name>A0A1Y5SRD5_9RHOB</name>
<evidence type="ECO:0000256" key="1">
    <source>
        <dbReference type="ARBA" id="ARBA00003394"/>
    </source>
</evidence>
<dbReference type="GO" id="GO:0009245">
    <property type="term" value="P:lipid A biosynthetic process"/>
    <property type="evidence" value="ECO:0007669"/>
    <property type="project" value="TreeGrafter"/>
</dbReference>
<comment type="subcellular location">
    <subcellularLocation>
        <location evidence="10">Cell membrane</location>
    </subcellularLocation>
</comment>
<evidence type="ECO:0000256" key="6">
    <source>
        <dbReference type="ARBA" id="ARBA00031445"/>
    </source>
</evidence>
<reference evidence="13 14" key="1">
    <citation type="submission" date="2017-03" db="EMBL/GenBank/DDBJ databases">
        <authorList>
            <person name="Afonso C.L."/>
            <person name="Miller P.J."/>
            <person name="Scott M.A."/>
            <person name="Spackman E."/>
            <person name="Goraichik I."/>
            <person name="Dimitrov K.M."/>
            <person name="Suarez D.L."/>
            <person name="Swayne D.E."/>
        </authorList>
    </citation>
    <scope>NUCLEOTIDE SEQUENCE [LARGE SCALE GENOMIC DNA]</scope>
    <source>
        <strain evidence="13 14">CECT 7023</strain>
    </source>
</reference>
<evidence type="ECO:0000256" key="9">
    <source>
        <dbReference type="PIRSR" id="PIRSR639901-2"/>
    </source>
</evidence>
<dbReference type="InterPro" id="IPR038107">
    <property type="entry name" value="Glycos_transf_N_sf"/>
</dbReference>
<evidence type="ECO:0000256" key="8">
    <source>
        <dbReference type="PIRSR" id="PIRSR639901-1"/>
    </source>
</evidence>
<dbReference type="GO" id="GO:0043842">
    <property type="term" value="F:Kdo transferase activity"/>
    <property type="evidence" value="ECO:0007669"/>
    <property type="project" value="UniProtKB-EC"/>
</dbReference>
<sequence length="437" mass="46702">MLRALARGERRSPSRQSKSRGTRPPGSAQGPLVIGYRLLVSLAAPVLLALALWRRLKGREDGAALRDRLLGPGPPEGAIWIHGASNGELASARPLIEALLADPDRQLLITANTRTGRDLAAGWHLPRTQTGVAPFDLRLCTARTMARISALVLLENEVWPNRIAMTQSRGLPLIFAGARMSARSARRWARRPALARALLGGARLVAPQDSASAARFRDLGVAPDRLLPPFQLKSLYLPRSAPPDPALARTFPRDASLLAASTHPGEEDIALDAFGIARKHRPDLRLILVPRHPDRAPAIARLAPMARRSLGEDPASHPVYLADTFGEMETWYRLAPVALVGGSLTETGGHTPYEPAALGCAILHGPHVANFAEDYAHLDAGGGALQVSDAASLAAGWLAHLDASAMPARARGLLTPADPTEMIVRIEAALRPRPPAA</sequence>
<keyword evidence="10" id="KW-0472">Membrane</keyword>